<dbReference type="PANTHER" id="PTHR38468">
    <property type="entry name" value="SLL0939 PROTEIN"/>
    <property type="match status" value="1"/>
</dbReference>
<dbReference type="EMBL" id="JACJTB010000001">
    <property type="protein sequence ID" value="MBD2593044.1"/>
    <property type="molecule type" value="Genomic_DNA"/>
</dbReference>
<feature type="transmembrane region" description="Helical" evidence="1">
    <location>
        <begin position="51"/>
        <end position="80"/>
    </location>
</feature>
<keyword evidence="3" id="KW-1185">Reference proteome</keyword>
<dbReference type="Proteomes" id="UP000603457">
    <property type="component" value="Unassembled WGS sequence"/>
</dbReference>
<comment type="caution">
    <text evidence="2">The sequence shown here is derived from an EMBL/GenBank/DDBJ whole genome shotgun (WGS) entry which is preliminary data.</text>
</comment>
<keyword evidence="1" id="KW-0472">Membrane</keyword>
<reference evidence="2 3" key="1">
    <citation type="journal article" date="2020" name="ISME J.">
        <title>Comparative genomics reveals insights into cyanobacterial evolution and habitat adaptation.</title>
        <authorList>
            <person name="Chen M.Y."/>
            <person name="Teng W.K."/>
            <person name="Zhao L."/>
            <person name="Hu C.X."/>
            <person name="Zhou Y.K."/>
            <person name="Han B.P."/>
            <person name="Song L.R."/>
            <person name="Shu W.S."/>
        </authorList>
    </citation>
    <scope>NUCLEOTIDE SEQUENCE [LARGE SCALE GENOMIC DNA]</scope>
    <source>
        <strain evidence="2 3">FACHB-130</strain>
    </source>
</reference>
<evidence type="ECO:0000313" key="2">
    <source>
        <dbReference type="EMBL" id="MBD2593044.1"/>
    </source>
</evidence>
<keyword evidence="1" id="KW-1133">Transmembrane helix</keyword>
<dbReference type="RefSeq" id="WP_190966000.1">
    <property type="nucleotide sequence ID" value="NZ_JACJTB010000001.1"/>
</dbReference>
<evidence type="ECO:0000256" key="1">
    <source>
        <dbReference type="SAM" id="Phobius"/>
    </source>
</evidence>
<proteinExistence type="predicted"/>
<gene>
    <name evidence="2" type="ORF">H6G74_01705</name>
</gene>
<keyword evidence="1" id="KW-0812">Transmembrane</keyword>
<name>A0ABR8FNI8_9NOSO</name>
<accession>A0ABR8FNI8</accession>
<sequence length="169" mass="18687">MQQKSLSASLLEILLPLALIFGLVLLLSLNVEQTQQTEAAQAPLESWLKLIVGYLAATAEIAAALVIGLAVIRGIMLYLLQTFSRSRQHIDSTEVVRLQLGRVLALGLEFTVASDILRTAVAPTRQDILNLGAIVLLRTLLNYFLEREIQQVEQSRSKSYQNAEQSENT</sequence>
<organism evidence="2 3">
    <name type="scientific">Nostoc spongiaeforme FACHB-130</name>
    <dbReference type="NCBI Taxonomy" id="1357510"/>
    <lineage>
        <taxon>Bacteria</taxon>
        <taxon>Bacillati</taxon>
        <taxon>Cyanobacteriota</taxon>
        <taxon>Cyanophyceae</taxon>
        <taxon>Nostocales</taxon>
        <taxon>Nostocaceae</taxon>
        <taxon>Nostoc</taxon>
    </lineage>
</organism>
<feature type="transmembrane region" description="Helical" evidence="1">
    <location>
        <begin position="12"/>
        <end position="31"/>
    </location>
</feature>
<evidence type="ECO:0000313" key="3">
    <source>
        <dbReference type="Proteomes" id="UP000603457"/>
    </source>
</evidence>
<protein>
    <submittedName>
        <fullName evidence="2">DUF1622 domain-containing protein</fullName>
    </submittedName>
</protein>
<dbReference type="Pfam" id="PF07784">
    <property type="entry name" value="DUF1622"/>
    <property type="match status" value="1"/>
</dbReference>
<dbReference type="InterPro" id="IPR012427">
    <property type="entry name" value="DUF1622"/>
</dbReference>
<dbReference type="PANTHER" id="PTHR38468:SF1">
    <property type="entry name" value="SLL0939 PROTEIN"/>
    <property type="match status" value="1"/>
</dbReference>